<feature type="compositionally biased region" description="Low complexity" evidence="2">
    <location>
        <begin position="223"/>
        <end position="243"/>
    </location>
</feature>
<dbReference type="EMBL" id="CP005587">
    <property type="protein sequence ID" value="AGK59864.1"/>
    <property type="molecule type" value="Genomic_DNA"/>
</dbReference>
<accession>N0B8B4</accession>
<protein>
    <submittedName>
        <fullName evidence="4">ATP-dependent Clp protease ATP-binding subunit ClpA</fullName>
    </submittedName>
</protein>
<dbReference type="RefSeq" id="WP_015599878.1">
    <property type="nucleotide sequence ID" value="NC_021172.1"/>
</dbReference>
<dbReference type="KEGG" id="hdt:HYPDE_40978"/>
<dbReference type="Pfam" id="PF02861">
    <property type="entry name" value="Clp_N"/>
    <property type="match status" value="1"/>
</dbReference>
<reference evidence="4 5" key="1">
    <citation type="journal article" date="2013" name="Genome Announc.">
        <title>Genome sequences for three denitrifying bacterial strains isolated from a uranium- and nitrate-contaminated subsurface environment.</title>
        <authorList>
            <person name="Venkatramanan R."/>
            <person name="Prakash O."/>
            <person name="Woyke T."/>
            <person name="Chain P."/>
            <person name="Goodwin L.A."/>
            <person name="Watson D."/>
            <person name="Brooks S."/>
            <person name="Kostka J.E."/>
            <person name="Green S.J."/>
        </authorList>
    </citation>
    <scope>NUCLEOTIDE SEQUENCE [LARGE SCALE GENOMIC DNA]</scope>
    <source>
        <strain evidence="4 5">1NES1</strain>
    </source>
</reference>
<evidence type="ECO:0000313" key="4">
    <source>
        <dbReference type="EMBL" id="AGK59864.1"/>
    </source>
</evidence>
<dbReference type="STRING" id="670307.HYPDE_40978"/>
<dbReference type="Gene3D" id="1.10.1780.10">
    <property type="entry name" value="Clp, N-terminal domain"/>
    <property type="match status" value="1"/>
</dbReference>
<dbReference type="HOGENOM" id="CLU_462213_0_0_5"/>
<feature type="compositionally biased region" description="Pro residues" evidence="2">
    <location>
        <begin position="342"/>
        <end position="353"/>
    </location>
</feature>
<evidence type="ECO:0000256" key="2">
    <source>
        <dbReference type="SAM" id="MobiDB-lite"/>
    </source>
</evidence>
<keyword evidence="4" id="KW-0547">Nucleotide-binding</keyword>
<evidence type="ECO:0000313" key="5">
    <source>
        <dbReference type="Proteomes" id="UP000005952"/>
    </source>
</evidence>
<feature type="compositionally biased region" description="Pro residues" evidence="2">
    <location>
        <begin position="362"/>
        <end position="378"/>
    </location>
</feature>
<evidence type="ECO:0000259" key="3">
    <source>
        <dbReference type="Pfam" id="PF02861"/>
    </source>
</evidence>
<evidence type="ECO:0000256" key="1">
    <source>
        <dbReference type="ARBA" id="ARBA00008675"/>
    </source>
</evidence>
<comment type="similarity">
    <text evidence="1">Belongs to the ClpA/ClpB family.</text>
</comment>
<dbReference type="SUPFAM" id="SSF81923">
    <property type="entry name" value="Double Clp-N motif"/>
    <property type="match status" value="1"/>
</dbReference>
<keyword evidence="4" id="KW-0645">Protease</keyword>
<feature type="compositionally biased region" description="Pro residues" evidence="2">
    <location>
        <begin position="306"/>
        <end position="315"/>
    </location>
</feature>
<dbReference type="GO" id="GO:0008233">
    <property type="term" value="F:peptidase activity"/>
    <property type="evidence" value="ECO:0007669"/>
    <property type="project" value="UniProtKB-KW"/>
</dbReference>
<proteinExistence type="inferred from homology"/>
<feature type="region of interest" description="Disordered" evidence="2">
    <location>
        <begin position="176"/>
        <end position="428"/>
    </location>
</feature>
<dbReference type="OrthoDB" id="7930526at2"/>
<name>N0B8B4_9HYPH</name>
<gene>
    <name evidence="4" type="ORF">HYPDE_40978</name>
</gene>
<dbReference type="InterPro" id="IPR036628">
    <property type="entry name" value="Clp_N_dom_sf"/>
</dbReference>
<dbReference type="Proteomes" id="UP000005952">
    <property type="component" value="Chromosome"/>
</dbReference>
<organism evidence="4 5">
    <name type="scientific">Hyphomicrobium denitrificans 1NES1</name>
    <dbReference type="NCBI Taxonomy" id="670307"/>
    <lineage>
        <taxon>Bacteria</taxon>
        <taxon>Pseudomonadati</taxon>
        <taxon>Pseudomonadota</taxon>
        <taxon>Alphaproteobacteria</taxon>
        <taxon>Hyphomicrobiales</taxon>
        <taxon>Hyphomicrobiaceae</taxon>
        <taxon>Hyphomicrobium</taxon>
    </lineage>
</organism>
<sequence>MGVTAADLAQIPMSPDLGATLSRGAEFAAAAGASDVTLEHLLAALCDDSDAIAVLDASNVNIASLKSDVVGQFAQPAADPEQAPTSLGVSHDVRRILEAAAAAARGSRRRDINGAIVLAAIVGDGRSLAADILQAHGLTFDSAIRALQAALAPAPPRAPAAQPPVADDVLARARERVQSRSAPSLRDLMKDMPQPAPPPPIAAPVATGAASEPVSPETPRTESGSMPPASAPPSLAQPAPSAPNEKPSPASGVEPRSAAQPDSAENAVSRRGPDVSPGHSPRPPFGPSLEPPDRAVAQPSVRGTPPGQPYAPAPPVRGLHPGAPSPIQGFSGDLPRPRPTGGLPPPIPLPLGPGAPGMRAPFPGPTLPAPSPIAPPGPLQNDSGLRADERVDQPPAGAPPAAQPRPQPSREKGAGRKRGRGAKAESGQLAENIPRAMRVGKTERVEVRIAKASIKSLAENLDGGGAVWQHQITVTKAMAVRVRAPDGGFFIETASPETQWIESNLGYGSDDFASWRFLITPQSRGWSQLQIVVSARTIGADGVAAETALPDQVIEVKVRRNLKRTFARLFSWTVAAIIGGVLSTFSESGLTTAKTLLERLIH</sequence>
<keyword evidence="4" id="KW-0378">Hydrolase</keyword>
<dbReference type="GO" id="GO:0005524">
    <property type="term" value="F:ATP binding"/>
    <property type="evidence" value="ECO:0007669"/>
    <property type="project" value="UniProtKB-KW"/>
</dbReference>
<dbReference type="InterPro" id="IPR004176">
    <property type="entry name" value="Clp_R_N"/>
</dbReference>
<dbReference type="GO" id="GO:0006508">
    <property type="term" value="P:proteolysis"/>
    <property type="evidence" value="ECO:0007669"/>
    <property type="project" value="UniProtKB-KW"/>
</dbReference>
<feature type="compositionally biased region" description="Pro residues" evidence="2">
    <location>
        <begin position="280"/>
        <end position="290"/>
    </location>
</feature>
<keyword evidence="4" id="KW-0067">ATP-binding</keyword>
<keyword evidence="5" id="KW-1185">Reference proteome</keyword>
<feature type="compositionally biased region" description="Pro residues" evidence="2">
    <location>
        <begin position="396"/>
        <end position="407"/>
    </location>
</feature>
<dbReference type="eggNOG" id="COG0542">
    <property type="taxonomic scope" value="Bacteria"/>
</dbReference>
<feature type="domain" description="Clp R" evidence="3">
    <location>
        <begin position="15"/>
        <end position="135"/>
    </location>
</feature>
<dbReference type="AlphaFoldDB" id="N0B8B4"/>